<dbReference type="InterPro" id="IPR017930">
    <property type="entry name" value="Myb_dom"/>
</dbReference>
<dbReference type="GO" id="GO:0005634">
    <property type="term" value="C:nucleus"/>
    <property type="evidence" value="ECO:0007669"/>
    <property type="project" value="UniProtKB-SubCell"/>
</dbReference>
<dbReference type="Pfam" id="PF22936">
    <property type="entry name" value="Pol_BBD"/>
    <property type="match status" value="1"/>
</dbReference>
<sequence length="802" mass="87519">MDSTSSSTVQPSSVTLNSASKTSPVVFNHVISVKLDDRNFLLWHHQVSAAIEGHDLLHIVEGKNVPLQYLTPDDAKSSKENPEFTIWRKQDKLLLSWLLSSMSESMQTRLVGCKHSFQLWTKIEESFANHTRAKVHLYLTEFRSIKKGTRSMSEYLLRIKALVDSLAAVGNPIAESDQIHVILNGLGTGYDAFVTSINTRREDYSVTEIESLLLAQEIRVDNSMSSTTETLSVNVASTDLKDKSSGNSGQSSQQNNFSNNGYRGRGGRNNNNGYRGRGGRNNNGYRGGYNGGYQGYQPQQGSRPTVVCQLCNKTGHHVTSCYKRFDHNFVGFQAQNYSQSNNYRPPMMQAHMAVPETLYDPAWYPDSGATNHVTADAQNLMNSADYSGQEQLHVGNGAGLNIEHIGHSSLKSPFNSSVTLHLNNLLHVPNITKNLATKQVLLRGTIKGDGLYSFDSFPVSSGSGCQSSRPSANLASSSTSVLSLNKPVCLHAVYVSRDVKFNENLFPYASKISKKSPQNEVGSLPSAIPPTMSNCVHSAPSVIVTNASGSSVVEGSTGTAASSGSDLPSPVQVPFAEAPSSSSSDHVPTASADSLSVSVPGSQSQNPASTAVNNGANTHSMTTRAKAVEALPLPVPPRAVLLEEDEKLRLLVKQYGAHNWNSIAQNLPGRSGKSCRLRWFNQLDPRINRKPFTEEEEERLLAAHRIHGNKWALIARLFPRRTDNAVKNHWHLLPIPLPTPSAADIGILNNNNKDSSLMTSTNLCNHSSSTYTRLSTQQLQQPHHQHKQLPFIDFLGVGVTSS</sequence>
<dbReference type="InterPro" id="IPR054722">
    <property type="entry name" value="PolX-like_BBD"/>
</dbReference>
<dbReference type="PROSITE" id="PS50090">
    <property type="entry name" value="MYB_LIKE"/>
    <property type="match status" value="2"/>
</dbReference>
<dbReference type="Pfam" id="PF14223">
    <property type="entry name" value="Retrotran_gag_2"/>
    <property type="match status" value="1"/>
</dbReference>
<dbReference type="InterPro" id="IPR009057">
    <property type="entry name" value="Homeodomain-like_sf"/>
</dbReference>
<protein>
    <submittedName>
        <fullName evidence="10">Retrovirus-related Pol polyprotein from transposon TNT 1-94</fullName>
    </submittedName>
</protein>
<dbReference type="PANTHER" id="PTHR47481">
    <property type="match status" value="1"/>
</dbReference>
<dbReference type="Gene3D" id="1.10.10.60">
    <property type="entry name" value="Homeodomain-like"/>
    <property type="match status" value="2"/>
</dbReference>
<feature type="domain" description="Myb-like" evidence="8">
    <location>
        <begin position="684"/>
        <end position="734"/>
    </location>
</feature>
<dbReference type="EMBL" id="JAAIUW010000005">
    <property type="protein sequence ID" value="KAF7829768.1"/>
    <property type="molecule type" value="Genomic_DNA"/>
</dbReference>
<feature type="region of interest" description="Disordered" evidence="7">
    <location>
        <begin position="237"/>
        <end position="299"/>
    </location>
</feature>
<keyword evidence="11" id="KW-1185">Reference proteome</keyword>
<feature type="compositionally biased region" description="Low complexity" evidence="7">
    <location>
        <begin position="553"/>
        <end position="565"/>
    </location>
</feature>
<feature type="compositionally biased region" description="Low complexity" evidence="7">
    <location>
        <begin position="245"/>
        <end position="274"/>
    </location>
</feature>
<proteinExistence type="predicted"/>
<evidence type="ECO:0000256" key="6">
    <source>
        <dbReference type="ARBA" id="ARBA00023242"/>
    </source>
</evidence>
<evidence type="ECO:0000259" key="8">
    <source>
        <dbReference type="PROSITE" id="PS50090"/>
    </source>
</evidence>
<organism evidence="10 11">
    <name type="scientific">Senna tora</name>
    <dbReference type="NCBI Taxonomy" id="362788"/>
    <lineage>
        <taxon>Eukaryota</taxon>
        <taxon>Viridiplantae</taxon>
        <taxon>Streptophyta</taxon>
        <taxon>Embryophyta</taxon>
        <taxon>Tracheophyta</taxon>
        <taxon>Spermatophyta</taxon>
        <taxon>Magnoliopsida</taxon>
        <taxon>eudicotyledons</taxon>
        <taxon>Gunneridae</taxon>
        <taxon>Pentapetalae</taxon>
        <taxon>rosids</taxon>
        <taxon>fabids</taxon>
        <taxon>Fabales</taxon>
        <taxon>Fabaceae</taxon>
        <taxon>Caesalpinioideae</taxon>
        <taxon>Cassia clade</taxon>
        <taxon>Senna</taxon>
    </lineage>
</organism>
<evidence type="ECO:0000259" key="9">
    <source>
        <dbReference type="PROSITE" id="PS51294"/>
    </source>
</evidence>
<feature type="domain" description="HTH myb-type" evidence="9">
    <location>
        <begin position="643"/>
        <end position="683"/>
    </location>
</feature>
<dbReference type="CDD" id="cd00167">
    <property type="entry name" value="SANT"/>
    <property type="match status" value="2"/>
</dbReference>
<dbReference type="SUPFAM" id="SSF46689">
    <property type="entry name" value="Homeodomain-like"/>
    <property type="match status" value="1"/>
</dbReference>
<feature type="compositionally biased region" description="Polar residues" evidence="7">
    <location>
        <begin position="579"/>
        <end position="616"/>
    </location>
</feature>
<accession>A0A834TWA5</accession>
<dbReference type="GO" id="GO:0003677">
    <property type="term" value="F:DNA binding"/>
    <property type="evidence" value="ECO:0007669"/>
    <property type="project" value="UniProtKB-KW"/>
</dbReference>
<evidence type="ECO:0000256" key="1">
    <source>
        <dbReference type="ARBA" id="ARBA00004123"/>
    </source>
</evidence>
<dbReference type="Proteomes" id="UP000634136">
    <property type="component" value="Unassembled WGS sequence"/>
</dbReference>
<comment type="caution">
    <text evidence="10">The sequence shown here is derived from an EMBL/GenBank/DDBJ whole genome shotgun (WGS) entry which is preliminary data.</text>
</comment>
<feature type="region of interest" description="Disordered" evidence="7">
    <location>
        <begin position="553"/>
        <end position="616"/>
    </location>
</feature>
<evidence type="ECO:0000256" key="3">
    <source>
        <dbReference type="ARBA" id="ARBA00023015"/>
    </source>
</evidence>
<dbReference type="AlphaFoldDB" id="A0A834TWA5"/>
<dbReference type="InterPro" id="IPR001005">
    <property type="entry name" value="SANT/Myb"/>
</dbReference>
<feature type="domain" description="Myb-like" evidence="8">
    <location>
        <begin position="643"/>
        <end position="683"/>
    </location>
</feature>
<keyword evidence="2" id="KW-0677">Repeat</keyword>
<evidence type="ECO:0000256" key="5">
    <source>
        <dbReference type="ARBA" id="ARBA00023163"/>
    </source>
</evidence>
<keyword evidence="5" id="KW-0804">Transcription</keyword>
<evidence type="ECO:0000256" key="2">
    <source>
        <dbReference type="ARBA" id="ARBA00022737"/>
    </source>
</evidence>
<dbReference type="Pfam" id="PF13921">
    <property type="entry name" value="Myb_DNA-bind_6"/>
    <property type="match status" value="1"/>
</dbReference>
<dbReference type="SMART" id="SM00717">
    <property type="entry name" value="SANT"/>
    <property type="match status" value="2"/>
</dbReference>
<evidence type="ECO:0000313" key="11">
    <source>
        <dbReference type="Proteomes" id="UP000634136"/>
    </source>
</evidence>
<dbReference type="PROSITE" id="PS51294">
    <property type="entry name" value="HTH_MYB"/>
    <property type="match status" value="2"/>
</dbReference>
<dbReference type="OrthoDB" id="1745344at2759"/>
<evidence type="ECO:0000256" key="7">
    <source>
        <dbReference type="SAM" id="MobiDB-lite"/>
    </source>
</evidence>
<dbReference type="PANTHER" id="PTHR47481:SF31">
    <property type="entry name" value="OS01G0873500 PROTEIN"/>
    <property type="match status" value="1"/>
</dbReference>
<feature type="domain" description="HTH myb-type" evidence="9">
    <location>
        <begin position="684"/>
        <end position="738"/>
    </location>
</feature>
<dbReference type="FunFam" id="1.10.10.60:FF:000060">
    <property type="entry name" value="MYB transcription factor"/>
    <property type="match status" value="1"/>
</dbReference>
<name>A0A834TWA5_9FABA</name>
<evidence type="ECO:0000313" key="10">
    <source>
        <dbReference type="EMBL" id="KAF7829768.1"/>
    </source>
</evidence>
<keyword evidence="6" id="KW-0539">Nucleus</keyword>
<gene>
    <name evidence="10" type="ORF">G2W53_012101</name>
</gene>
<evidence type="ECO:0000256" key="4">
    <source>
        <dbReference type="ARBA" id="ARBA00023125"/>
    </source>
</evidence>
<feature type="compositionally biased region" description="Gly residues" evidence="7">
    <location>
        <begin position="275"/>
        <end position="294"/>
    </location>
</feature>
<keyword evidence="4" id="KW-0238">DNA-binding</keyword>
<comment type="subcellular location">
    <subcellularLocation>
        <location evidence="1">Nucleus</location>
    </subcellularLocation>
</comment>
<reference evidence="10" key="1">
    <citation type="submission" date="2020-09" db="EMBL/GenBank/DDBJ databases">
        <title>Genome-Enabled Discovery of Anthraquinone Biosynthesis in Senna tora.</title>
        <authorList>
            <person name="Kang S.-H."/>
            <person name="Pandey R.P."/>
            <person name="Lee C.-M."/>
            <person name="Sim J.-S."/>
            <person name="Jeong J.-T."/>
            <person name="Choi B.-S."/>
            <person name="Jung M."/>
            <person name="Ginzburg D."/>
            <person name="Zhao K."/>
            <person name="Won S.Y."/>
            <person name="Oh T.-J."/>
            <person name="Yu Y."/>
            <person name="Kim N.-H."/>
            <person name="Lee O.R."/>
            <person name="Lee T.-H."/>
            <person name="Bashyal P."/>
            <person name="Kim T.-S."/>
            <person name="Lee W.-H."/>
            <person name="Kawkins C."/>
            <person name="Kim C.-K."/>
            <person name="Kim J.S."/>
            <person name="Ahn B.O."/>
            <person name="Rhee S.Y."/>
            <person name="Sohng J.K."/>
        </authorList>
    </citation>
    <scope>NUCLEOTIDE SEQUENCE</scope>
    <source>
        <tissue evidence="10">Leaf</tissue>
    </source>
</reference>
<keyword evidence="3" id="KW-0805">Transcription regulation</keyword>